<evidence type="ECO:0000313" key="3">
    <source>
        <dbReference type="RefSeq" id="XP_029648247.1"/>
    </source>
</evidence>
<proteinExistence type="predicted"/>
<keyword evidence="1" id="KW-0732">Signal</keyword>
<reference evidence="3" key="1">
    <citation type="submission" date="2025-08" db="UniProtKB">
        <authorList>
            <consortium name="RefSeq"/>
        </authorList>
    </citation>
    <scope>IDENTIFICATION</scope>
</reference>
<protein>
    <submittedName>
        <fullName evidence="3">Uncharacterized protein LOC115222226</fullName>
    </submittedName>
</protein>
<evidence type="ECO:0000256" key="1">
    <source>
        <dbReference type="SAM" id="SignalP"/>
    </source>
</evidence>
<gene>
    <name evidence="3" type="primary">LOC115222226</name>
</gene>
<keyword evidence="2" id="KW-1185">Reference proteome</keyword>
<sequence length="175" mass="20006">MITKLAHPRWICFLVLLFVGEVFNQNQTIVYEQAQRSSSPCLSESTVCADVYSFTKTVNGKRQKTERRVINCLCQGGQCPNSTTHNIYDTSKHKLQLCQPISSLETCRPNQTAHEVHLQDKKFDLFSYTTVKCLCPHHLEYLPGPFNRSVKYGNTNFVTNHVVHHYTCNIPNNGN</sequence>
<accession>A0A6P7TE19</accession>
<organism evidence="2 3">
    <name type="scientific">Octopus sinensis</name>
    <name type="common">East Asian common octopus</name>
    <dbReference type="NCBI Taxonomy" id="2607531"/>
    <lineage>
        <taxon>Eukaryota</taxon>
        <taxon>Metazoa</taxon>
        <taxon>Spiralia</taxon>
        <taxon>Lophotrochozoa</taxon>
        <taxon>Mollusca</taxon>
        <taxon>Cephalopoda</taxon>
        <taxon>Coleoidea</taxon>
        <taxon>Octopodiformes</taxon>
        <taxon>Octopoda</taxon>
        <taxon>Incirrata</taxon>
        <taxon>Octopodidae</taxon>
        <taxon>Octopus</taxon>
    </lineage>
</organism>
<dbReference type="KEGG" id="osn:115222226"/>
<dbReference type="Proteomes" id="UP000515154">
    <property type="component" value="Linkage group LG19"/>
</dbReference>
<evidence type="ECO:0000313" key="2">
    <source>
        <dbReference type="Proteomes" id="UP000515154"/>
    </source>
</evidence>
<name>A0A6P7TE19_9MOLL</name>
<feature type="chain" id="PRO_5027746844" evidence="1">
    <location>
        <begin position="25"/>
        <end position="175"/>
    </location>
</feature>
<feature type="signal peptide" evidence="1">
    <location>
        <begin position="1"/>
        <end position="24"/>
    </location>
</feature>
<dbReference type="AlphaFoldDB" id="A0A6P7TE19"/>
<dbReference type="RefSeq" id="XP_029648247.1">
    <property type="nucleotide sequence ID" value="XM_029792387.2"/>
</dbReference>